<feature type="compositionally biased region" description="Basic and acidic residues" evidence="1">
    <location>
        <begin position="48"/>
        <end position="63"/>
    </location>
</feature>
<feature type="compositionally biased region" description="Gly residues" evidence="1">
    <location>
        <begin position="65"/>
        <end position="78"/>
    </location>
</feature>
<feature type="compositionally biased region" description="Gly residues" evidence="1">
    <location>
        <begin position="24"/>
        <end position="45"/>
    </location>
</feature>
<dbReference type="AlphaFoldDB" id="A0A9P0HH01"/>
<organism evidence="2 3">
    <name type="scientific">Nezara viridula</name>
    <name type="common">Southern green stink bug</name>
    <name type="synonym">Cimex viridulus</name>
    <dbReference type="NCBI Taxonomy" id="85310"/>
    <lineage>
        <taxon>Eukaryota</taxon>
        <taxon>Metazoa</taxon>
        <taxon>Ecdysozoa</taxon>
        <taxon>Arthropoda</taxon>
        <taxon>Hexapoda</taxon>
        <taxon>Insecta</taxon>
        <taxon>Pterygota</taxon>
        <taxon>Neoptera</taxon>
        <taxon>Paraneoptera</taxon>
        <taxon>Hemiptera</taxon>
        <taxon>Heteroptera</taxon>
        <taxon>Panheteroptera</taxon>
        <taxon>Pentatomomorpha</taxon>
        <taxon>Pentatomoidea</taxon>
        <taxon>Pentatomidae</taxon>
        <taxon>Pentatominae</taxon>
        <taxon>Nezara</taxon>
    </lineage>
</organism>
<accession>A0A9P0HH01</accession>
<name>A0A9P0HH01_NEZVI</name>
<protein>
    <submittedName>
        <fullName evidence="2">Uncharacterized protein</fullName>
    </submittedName>
</protein>
<gene>
    <name evidence="2" type="ORF">NEZAVI_LOCUS10562</name>
</gene>
<reference evidence="2" key="1">
    <citation type="submission" date="2022-01" db="EMBL/GenBank/DDBJ databases">
        <authorList>
            <person name="King R."/>
        </authorList>
    </citation>
    <scope>NUCLEOTIDE SEQUENCE</scope>
</reference>
<feature type="compositionally biased region" description="Basic and acidic residues" evidence="1">
    <location>
        <begin position="79"/>
        <end position="103"/>
    </location>
</feature>
<dbReference type="EMBL" id="OV725081">
    <property type="protein sequence ID" value="CAH1401567.1"/>
    <property type="molecule type" value="Genomic_DNA"/>
</dbReference>
<feature type="compositionally biased region" description="Basic and acidic residues" evidence="1">
    <location>
        <begin position="216"/>
        <end position="229"/>
    </location>
</feature>
<dbReference type="OrthoDB" id="6630740at2759"/>
<evidence type="ECO:0000313" key="2">
    <source>
        <dbReference type="EMBL" id="CAH1401567.1"/>
    </source>
</evidence>
<dbReference type="Proteomes" id="UP001152798">
    <property type="component" value="Chromosome 5"/>
</dbReference>
<evidence type="ECO:0000256" key="1">
    <source>
        <dbReference type="SAM" id="MobiDB-lite"/>
    </source>
</evidence>
<feature type="compositionally biased region" description="Low complexity" evidence="1">
    <location>
        <begin position="191"/>
        <end position="200"/>
    </location>
</feature>
<feature type="compositionally biased region" description="Gly residues" evidence="1">
    <location>
        <begin position="163"/>
        <end position="190"/>
    </location>
</feature>
<feature type="compositionally biased region" description="Gly residues" evidence="1">
    <location>
        <begin position="7"/>
        <end position="17"/>
    </location>
</feature>
<keyword evidence="3" id="KW-1185">Reference proteome</keyword>
<feature type="region of interest" description="Disordered" evidence="1">
    <location>
        <begin position="1"/>
        <end position="229"/>
    </location>
</feature>
<sequence length="229" mass="23605">MERRGGRGGPSRGGSRGRGSSFGDRGGGGSRGRGGFSRGSRGGSMGRSESRFSRDERSDRPPFEGRGGGRGGPRGRGGFSRDFRGGGRSADRDFRGGRMDRGSIRGNRGGKRPASGPPQMGKRPRYEGGSSYPDANGYSAPYQSYERDPPAQSSYQTQVPYRGGAGSGGYGGGDAGAYGSSGGYGSGGGYMSSSGYDSAGGDYGGYSAPPPPASDHYGDSYKSKHYEDD</sequence>
<evidence type="ECO:0000313" key="3">
    <source>
        <dbReference type="Proteomes" id="UP001152798"/>
    </source>
</evidence>
<proteinExistence type="predicted"/>